<dbReference type="EMBL" id="MHFR01000031">
    <property type="protein sequence ID" value="OGW98716.1"/>
    <property type="molecule type" value="Genomic_DNA"/>
</dbReference>
<dbReference type="Proteomes" id="UP000178187">
    <property type="component" value="Unassembled WGS sequence"/>
</dbReference>
<gene>
    <name evidence="2" type="ORF">A3G33_05435</name>
</gene>
<dbReference type="Gene3D" id="1.10.3210.10">
    <property type="entry name" value="Hypothetical protein af1432"/>
    <property type="match status" value="1"/>
</dbReference>
<evidence type="ECO:0000313" key="2">
    <source>
        <dbReference type="EMBL" id="OGW98716.1"/>
    </source>
</evidence>
<reference evidence="2 3" key="1">
    <citation type="journal article" date="2016" name="Nat. Commun.">
        <title>Thousands of microbial genomes shed light on interconnected biogeochemical processes in an aquifer system.</title>
        <authorList>
            <person name="Anantharaman K."/>
            <person name="Brown C.T."/>
            <person name="Hug L.A."/>
            <person name="Sharon I."/>
            <person name="Castelle C.J."/>
            <person name="Probst A.J."/>
            <person name="Thomas B.C."/>
            <person name="Singh A."/>
            <person name="Wilkins M.J."/>
            <person name="Karaoz U."/>
            <person name="Brodie E.L."/>
            <person name="Williams K.H."/>
            <person name="Hubbard S.S."/>
            <person name="Banfield J.F."/>
        </authorList>
    </citation>
    <scope>NUCLEOTIDE SEQUENCE [LARGE SCALE GENOMIC DNA]</scope>
</reference>
<accession>A0A1G1L0N4</accession>
<dbReference type="SUPFAM" id="SSF109604">
    <property type="entry name" value="HD-domain/PDEase-like"/>
    <property type="match status" value="1"/>
</dbReference>
<dbReference type="InterPro" id="IPR003607">
    <property type="entry name" value="HD/PDEase_dom"/>
</dbReference>
<dbReference type="SUPFAM" id="SSF55781">
    <property type="entry name" value="GAF domain-like"/>
    <property type="match status" value="1"/>
</dbReference>
<dbReference type="PROSITE" id="PS51832">
    <property type="entry name" value="HD_GYP"/>
    <property type="match status" value="1"/>
</dbReference>
<dbReference type="SMART" id="SM00065">
    <property type="entry name" value="GAF"/>
    <property type="match status" value="1"/>
</dbReference>
<dbReference type="InterPro" id="IPR003018">
    <property type="entry name" value="GAF"/>
</dbReference>
<name>A0A1G1L0N4_9BACT</name>
<dbReference type="PANTHER" id="PTHR43155:SF2">
    <property type="entry name" value="CYCLIC DI-GMP PHOSPHODIESTERASE PA4108"/>
    <property type="match status" value="1"/>
</dbReference>
<dbReference type="InterPro" id="IPR029016">
    <property type="entry name" value="GAF-like_dom_sf"/>
</dbReference>
<dbReference type="Pfam" id="PF13487">
    <property type="entry name" value="HD_5"/>
    <property type="match status" value="1"/>
</dbReference>
<protein>
    <recommendedName>
        <fullName evidence="1">HD-GYP domain-containing protein</fullName>
    </recommendedName>
</protein>
<organism evidence="2 3">
    <name type="scientific">Candidatus Danuiimicrobium aquiferis</name>
    <dbReference type="NCBI Taxonomy" id="1801832"/>
    <lineage>
        <taxon>Bacteria</taxon>
        <taxon>Pseudomonadati</taxon>
        <taxon>Candidatus Omnitrophota</taxon>
        <taxon>Candidatus Danuiimicrobium</taxon>
    </lineage>
</organism>
<sequence>MKKAEKTVIELGLFQNPSWGGGYGAFAKLFGKPVGWLCVIEDGKHRLIRIDQKGHPHTSGHTTTHDKPSCSRFLEKYLPQLIDNNEEIDKLPYTYRCPYGGWGIIFALSRMGQLKGFFVLCNLRRAQKQLKPFFTPFEQFLQTHIELVYKSFELQNFYETVHPRALALSTIHSVHRVMASSVRLNDLIPRVGRLCAQVLKAQKCAVYLLDPDRHYLIPKFSFGEENGRKRRIRIGSGIEGHVAETAEFYFTRKCLAVPFIEDDVVGVVTLKDKMGDTPFTKTDLEILKTLSEQAVGAIKNAQLFEETEQLTLSSVKTIGELLALSYSGGEYVHHPVFGEITYRIGQDLGISGADLTNLHRATYLIDAGHLGTPDHILMKKDKLTQQEFDEVKQHPNRGAAILQQISSLRPLIPIILHHHERYDGKGYPNHLKGEDIPIGARIIALVDAFIAMLCERPYREGKGLNDAIKEVKRNSGSQFDPRVVESFMRVVNDVTIREQLEKISNEMEVRSNKQKVKMS</sequence>
<proteinExistence type="predicted"/>
<dbReference type="InterPro" id="IPR037522">
    <property type="entry name" value="HD_GYP_dom"/>
</dbReference>
<evidence type="ECO:0000313" key="3">
    <source>
        <dbReference type="Proteomes" id="UP000178187"/>
    </source>
</evidence>
<dbReference type="Gene3D" id="3.30.450.40">
    <property type="match status" value="2"/>
</dbReference>
<feature type="domain" description="HD-GYP" evidence="1">
    <location>
        <begin position="308"/>
        <end position="503"/>
    </location>
</feature>
<evidence type="ECO:0000259" key="1">
    <source>
        <dbReference type="PROSITE" id="PS51832"/>
    </source>
</evidence>
<dbReference type="AlphaFoldDB" id="A0A1G1L0N4"/>
<dbReference type="Pfam" id="PF13492">
    <property type="entry name" value="GAF_3"/>
    <property type="match status" value="1"/>
</dbReference>
<dbReference type="CDD" id="cd00077">
    <property type="entry name" value="HDc"/>
    <property type="match status" value="1"/>
</dbReference>
<dbReference type="PANTHER" id="PTHR43155">
    <property type="entry name" value="CYCLIC DI-GMP PHOSPHODIESTERASE PA4108-RELATED"/>
    <property type="match status" value="1"/>
</dbReference>
<comment type="caution">
    <text evidence="2">The sequence shown here is derived from an EMBL/GenBank/DDBJ whole genome shotgun (WGS) entry which is preliminary data.</text>
</comment>